<dbReference type="InterPro" id="IPR011006">
    <property type="entry name" value="CheY-like_superfamily"/>
</dbReference>
<name>A0ABW8Z5F7_9BURK</name>
<accession>A0ABW8Z5F7</accession>
<feature type="domain" description="Transcription regulator BetR N-terminal" evidence="1">
    <location>
        <begin position="17"/>
        <end position="150"/>
    </location>
</feature>
<gene>
    <name evidence="2" type="ORF">PQR63_07315</name>
</gene>
<dbReference type="SUPFAM" id="SSF52172">
    <property type="entry name" value="CheY-like"/>
    <property type="match status" value="1"/>
</dbReference>
<evidence type="ECO:0000259" key="1">
    <source>
        <dbReference type="Pfam" id="PF08667"/>
    </source>
</evidence>
<organism evidence="2 3">
    <name type="scientific">Herbaspirillum rhizosphaerae</name>
    <dbReference type="NCBI Taxonomy" id="346179"/>
    <lineage>
        <taxon>Bacteria</taxon>
        <taxon>Pseudomonadati</taxon>
        <taxon>Pseudomonadota</taxon>
        <taxon>Betaproteobacteria</taxon>
        <taxon>Burkholderiales</taxon>
        <taxon>Oxalobacteraceae</taxon>
        <taxon>Herbaspirillum</taxon>
    </lineage>
</organism>
<comment type="caution">
    <text evidence="2">The sequence shown here is derived from an EMBL/GenBank/DDBJ whole genome shotgun (WGS) entry which is preliminary data.</text>
</comment>
<protein>
    <submittedName>
        <fullName evidence="2">Helix-turn-helix domain-containing protein</fullName>
    </submittedName>
</protein>
<evidence type="ECO:0000313" key="3">
    <source>
        <dbReference type="Proteomes" id="UP001629214"/>
    </source>
</evidence>
<proteinExistence type="predicted"/>
<keyword evidence="3" id="KW-1185">Reference proteome</keyword>
<evidence type="ECO:0000313" key="2">
    <source>
        <dbReference type="EMBL" id="MFL9878181.1"/>
    </source>
</evidence>
<dbReference type="InterPro" id="IPR013975">
    <property type="entry name" value="Tscrpt_reg_BetR_N"/>
</dbReference>
<dbReference type="Proteomes" id="UP001629214">
    <property type="component" value="Unassembled WGS sequence"/>
</dbReference>
<dbReference type="Gene3D" id="3.40.50.2300">
    <property type="match status" value="1"/>
</dbReference>
<dbReference type="Pfam" id="PF08667">
    <property type="entry name" value="BetR"/>
    <property type="match status" value="1"/>
</dbReference>
<dbReference type="RefSeq" id="WP_408166920.1">
    <property type="nucleotide sequence ID" value="NZ_JAQQFR010000004.1"/>
</dbReference>
<reference evidence="2 3" key="1">
    <citation type="journal article" date="2024" name="Chem. Sci.">
        <title>Discovery of megapolipeptins by genome mining of a Burkholderiales bacteria collection.</title>
        <authorList>
            <person name="Paulo B.S."/>
            <person name="Recchia M.J.J."/>
            <person name="Lee S."/>
            <person name="Fergusson C.H."/>
            <person name="Romanowski S.B."/>
            <person name="Hernandez A."/>
            <person name="Krull N."/>
            <person name="Liu D.Y."/>
            <person name="Cavanagh H."/>
            <person name="Bos A."/>
            <person name="Gray C.A."/>
            <person name="Murphy B.T."/>
            <person name="Linington R.G."/>
            <person name="Eustaquio A.S."/>
        </authorList>
    </citation>
    <scope>NUCLEOTIDE SEQUENCE [LARGE SCALE GENOMIC DNA]</scope>
    <source>
        <strain evidence="2 3">RL21-008-BIB-B</strain>
    </source>
</reference>
<sequence length="289" mass="32106">MNSKEQTLVVHDPYTAYIRQTLSDQGIPRHKQARIVARVVELKLVSVQQKFAGIRGWTRSQLILLEQYFGKPGTPASKSFASDKSEHQHGASRWNAILKLSDAPQRCILQRGHALAVPEDAALAAVDESGAWVVISGAKVSKGKVAFQVTHMTPLPAPRVAVLDDESRIADKIAALFSRQGIQASIFNDVESLLEVIRVQPFEAYILSWDNEAATTPETVIQHIRETQKSTTHVTVLSGELHKQPAVVQDISRMVECYHVSVMEKPLVFEILGKTFHNILFRSLDSHSC</sequence>
<dbReference type="EMBL" id="JAQQFR010000004">
    <property type="protein sequence ID" value="MFL9878181.1"/>
    <property type="molecule type" value="Genomic_DNA"/>
</dbReference>